<dbReference type="SMART" id="SM00812">
    <property type="entry name" value="Alpha_L_fucos"/>
    <property type="match status" value="1"/>
</dbReference>
<reference evidence="8 9" key="1">
    <citation type="submission" date="2019-11" db="EMBL/GenBank/DDBJ databases">
        <authorList>
            <person name="Zheng R.K."/>
            <person name="Sun C.M."/>
        </authorList>
    </citation>
    <scope>NUCLEOTIDE SEQUENCE [LARGE SCALE GENOMIC DNA]</scope>
    <source>
        <strain evidence="8 9">WC007</strain>
    </source>
</reference>
<evidence type="ECO:0000256" key="1">
    <source>
        <dbReference type="ARBA" id="ARBA00004071"/>
    </source>
</evidence>
<dbReference type="GO" id="GO:0004560">
    <property type="term" value="F:alpha-L-fucosidase activity"/>
    <property type="evidence" value="ECO:0007669"/>
    <property type="project" value="InterPro"/>
</dbReference>
<dbReference type="Proteomes" id="UP000428260">
    <property type="component" value="Chromosome"/>
</dbReference>
<evidence type="ECO:0000313" key="8">
    <source>
        <dbReference type="EMBL" id="QGY42535.1"/>
    </source>
</evidence>
<keyword evidence="5" id="KW-0378">Hydrolase</keyword>
<dbReference type="GO" id="GO:0006004">
    <property type="term" value="P:fucose metabolic process"/>
    <property type="evidence" value="ECO:0007669"/>
    <property type="project" value="InterPro"/>
</dbReference>
<dbReference type="RefSeq" id="WP_158862766.1">
    <property type="nucleotide sequence ID" value="NZ_CP046401.1"/>
</dbReference>
<comment type="similarity">
    <text evidence="2">Belongs to the glycosyl hydrolase 29 family.</text>
</comment>
<dbReference type="PRINTS" id="PR00741">
    <property type="entry name" value="GLHYDRLASE29"/>
</dbReference>
<dbReference type="InterPro" id="IPR000933">
    <property type="entry name" value="Glyco_hydro_29"/>
</dbReference>
<gene>
    <name evidence="8" type="ORF">GM418_02355</name>
</gene>
<evidence type="ECO:0000313" key="9">
    <source>
        <dbReference type="Proteomes" id="UP000428260"/>
    </source>
</evidence>
<dbReference type="Gene3D" id="3.20.20.80">
    <property type="entry name" value="Glycosidases"/>
    <property type="match status" value="1"/>
</dbReference>
<evidence type="ECO:0000256" key="3">
    <source>
        <dbReference type="ARBA" id="ARBA00012662"/>
    </source>
</evidence>
<evidence type="ECO:0000259" key="7">
    <source>
        <dbReference type="Pfam" id="PF01120"/>
    </source>
</evidence>
<dbReference type="InterPro" id="IPR016286">
    <property type="entry name" value="FUC_metazoa-typ"/>
</dbReference>
<keyword evidence="6" id="KW-0326">Glycosidase</keyword>
<dbReference type="InterPro" id="IPR017853">
    <property type="entry name" value="GH"/>
</dbReference>
<dbReference type="SUPFAM" id="SSF51445">
    <property type="entry name" value="(Trans)glycosidases"/>
    <property type="match status" value="1"/>
</dbReference>
<dbReference type="PANTHER" id="PTHR10030">
    <property type="entry name" value="ALPHA-L-FUCOSIDASE"/>
    <property type="match status" value="1"/>
</dbReference>
<dbReference type="EMBL" id="CP046401">
    <property type="protein sequence ID" value="QGY42535.1"/>
    <property type="molecule type" value="Genomic_DNA"/>
</dbReference>
<dbReference type="Pfam" id="PF01120">
    <property type="entry name" value="Alpha_L_fucos"/>
    <property type="match status" value="1"/>
</dbReference>
<evidence type="ECO:0000256" key="4">
    <source>
        <dbReference type="ARBA" id="ARBA00022729"/>
    </source>
</evidence>
<keyword evidence="9" id="KW-1185">Reference proteome</keyword>
<dbReference type="AlphaFoldDB" id="A0A6I6JI14"/>
<evidence type="ECO:0000256" key="6">
    <source>
        <dbReference type="ARBA" id="ARBA00023295"/>
    </source>
</evidence>
<evidence type="ECO:0000256" key="5">
    <source>
        <dbReference type="ARBA" id="ARBA00022801"/>
    </source>
</evidence>
<keyword evidence="4" id="KW-0732">Signal</keyword>
<dbReference type="GO" id="GO:0016139">
    <property type="term" value="P:glycoside catabolic process"/>
    <property type="evidence" value="ECO:0007669"/>
    <property type="project" value="TreeGrafter"/>
</dbReference>
<dbReference type="GO" id="GO:0005764">
    <property type="term" value="C:lysosome"/>
    <property type="evidence" value="ECO:0007669"/>
    <property type="project" value="TreeGrafter"/>
</dbReference>
<organism evidence="8 9">
    <name type="scientific">Maribellus comscasis</name>
    <dbReference type="NCBI Taxonomy" id="2681766"/>
    <lineage>
        <taxon>Bacteria</taxon>
        <taxon>Pseudomonadati</taxon>
        <taxon>Bacteroidota</taxon>
        <taxon>Bacteroidia</taxon>
        <taxon>Marinilabiliales</taxon>
        <taxon>Prolixibacteraceae</taxon>
        <taxon>Maribellus</taxon>
    </lineage>
</organism>
<name>A0A6I6JI14_9BACT</name>
<dbReference type="KEGG" id="mcos:GM418_02355"/>
<sequence>MTPISKKHLSQKLLFFLTLIFTVLFPLILYAQESEKAFHERMRWWDEGRLGMFLHWGVYSTFGGEYNGSDYGKEVGQASAEWIYLKSNMPVSEYRNAALNWNPSEFNAEEWVKMAKQAGMKYMVLTSKHHDGYALFNSDVSDWNIVKSSAIKRDLVKEFIAACRKYDMKVGFYYSHEKDWKHHARKNQDLNPLPDKYVDFAKKQITELLTKYGKIDLIWYDTPVQAHEEFNKMCAGLIRKYQPECIINGRIGNGLGDYKNIGDRAIVDPGLTEYMESIMTMRLNWGYDKNDDFWKSSDELIKMVSKSACRGSNFLLNIGPTPEGTFPLQDQIRLRDLGKWMDINGEAIYKTKGSPFPKEHVWGSLSQRKENNFIYLHLWNWTGGPITVNGLKSPVKNAIFLDTGEKLSVVQEKNSTSLMVELPEKNNANMLRIIKLETEGKGFDLTKGPDFEGPKIKHVTSRKITGTITSINGVDFSILGKHVISSKTGCEIYDDQDETIQFTLNDHVRFRLNKNGDIRTVQNINLLEGSKYHVVYSPYQNGWEVEIVTKLE</sequence>
<dbReference type="EC" id="3.2.1.51" evidence="3"/>
<comment type="function">
    <text evidence="1">Alpha-L-fucosidase is responsible for hydrolyzing the alpha-1,6-linked fucose joined to the reducing-end N-acetylglucosamine of the carbohydrate moieties of glycoproteins.</text>
</comment>
<evidence type="ECO:0000256" key="2">
    <source>
        <dbReference type="ARBA" id="ARBA00007951"/>
    </source>
</evidence>
<dbReference type="InterPro" id="IPR057739">
    <property type="entry name" value="Glyco_hydro_29_N"/>
</dbReference>
<accession>A0A6I6JI14</accession>
<feature type="domain" description="Glycoside hydrolase family 29 N-terminal" evidence="7">
    <location>
        <begin position="36"/>
        <end position="346"/>
    </location>
</feature>
<protein>
    <recommendedName>
        <fullName evidence="3">alpha-L-fucosidase</fullName>
        <ecNumber evidence="3">3.2.1.51</ecNumber>
    </recommendedName>
</protein>
<proteinExistence type="inferred from homology"/>
<dbReference type="PANTHER" id="PTHR10030:SF37">
    <property type="entry name" value="ALPHA-L-FUCOSIDASE-RELATED"/>
    <property type="match status" value="1"/>
</dbReference>